<evidence type="ECO:0000313" key="9">
    <source>
        <dbReference type="EMBL" id="RLK51042.1"/>
    </source>
</evidence>
<dbReference type="GO" id="GO:0007062">
    <property type="term" value="P:sister chromatid cohesion"/>
    <property type="evidence" value="ECO:0007669"/>
    <property type="project" value="InterPro"/>
</dbReference>
<name>A0A498C5V7_9GAMM</name>
<dbReference type="SUPFAM" id="SSF75553">
    <property type="entry name" value="Smc hinge domain"/>
    <property type="match status" value="1"/>
</dbReference>
<evidence type="ECO:0000256" key="5">
    <source>
        <dbReference type="ARBA" id="ARBA00023125"/>
    </source>
</evidence>
<evidence type="ECO:0000259" key="8">
    <source>
        <dbReference type="Pfam" id="PF06470"/>
    </source>
</evidence>
<dbReference type="InterPro" id="IPR003395">
    <property type="entry name" value="RecF/RecN/SMC_N"/>
</dbReference>
<dbReference type="RefSeq" id="WP_121441483.1">
    <property type="nucleotide sequence ID" value="NZ_RCDA01000001.1"/>
</dbReference>
<evidence type="ECO:0000313" key="10">
    <source>
        <dbReference type="Proteomes" id="UP000275461"/>
    </source>
</evidence>
<dbReference type="AlphaFoldDB" id="A0A498C5V7"/>
<protein>
    <recommendedName>
        <fullName evidence="6">Chromosome partition protein Smc</fullName>
    </recommendedName>
</protein>
<keyword evidence="1 6" id="KW-0963">Cytoplasm</keyword>
<comment type="similarity">
    <text evidence="6">Belongs to the SMC family.</text>
</comment>
<dbReference type="GO" id="GO:0005737">
    <property type="term" value="C:cytoplasm"/>
    <property type="evidence" value="ECO:0007669"/>
    <property type="project" value="UniProtKB-SubCell"/>
</dbReference>
<sequence length="1167" mass="132114">MRLKKIKLSGFKSFVDPTQVAMPGDLVAVVGPNGCGKSNIIDAVRWVMGESSARHLRGQSMADVIFNGSTGRKPVSHASVELIFDNSDGRLGGQYAQYAEIAVRRQVNREGQSQYFLNGTRCRRKDITDVFLGTGLGPRGYTIIEQGMISRVIEAKPEELRVYLEEAAGISIYKERRRETERRIRDTRENLERLEDVREEVRRQLDKLRRQAEVARRYRELKQEERDTRAELITLRQASLKAQLEEQEAVISAKVNAREFALATQRQAEREIEAVRATQGEAGDRLNSIQADYYGVGSEIARIEQQISHRRELRDKQLRELRDSEAQVQELEDSLTQDREKLELLEERLADLEPEQEEQAQSEAFAQEALETARERLEAWREAREGFQRESAEAQRAEQVEKVRVEGLERRADELARRLERLDEEYEAEDLYSLERAIVELEEEETELAEELAGMDEAQADVAERLDHDRAQAAELAEQVERLRGELHQQRARLASLETLQQSALGEDGGPLDDWLGAREWQERPRLAQQLTVTPGWERAVETVLAEGLQAVCVAPEELDAAARELPEQGDLTLVSAVSATAGGAAGPWLSDQVRDDGRAVALLAGIRCADDLPAALARRAELGPGESFITPDGVWLGPNWLRLRAGDDAERGVIAREREIHQLREQVAEGEARLAEQEEAHERVKVAIQSLEEEREALQQRSAPLQRRQADLQARVEHRRDALEAARERREALHQQQIELREERETVVEEMDGAQARLAEAAARVEAQAERGAALDDERHALEAAVDDAQEQLRQCREARHEISLKLENATTARQALREGLERLQAQHQRLLDRREELAEGLEGLDDPGEDLEGERDKLLDRRHQLEQELAEARNHVANLEQKLREWSERRQTAAQETETLREELEGLRITAQEYRVLQRREAAELEQLGEHLEVVASRLPEGAEVADWEKRLEQLGRRIARLGTVNLAAIDECAALEERQQYLDAQYDDLVEALETLESAIRRIDRETRARFRDTFEQVNQGVQRLFPRLFGGGRAYLELTDDDLLATGVAVMAQPPGKRVTNIHLLSGGEKALTAVALVFAIFNLNPAPFCMLDEVDAPLDEANVGRFCEMVKEMSQQVQFIVITHNKTTMEAVSHLVGVTMHEPGVSRLVAVDVAEAVELAEV</sequence>
<dbReference type="SUPFAM" id="SSF52540">
    <property type="entry name" value="P-loop containing nucleoside triphosphate hydrolases"/>
    <property type="match status" value="2"/>
</dbReference>
<accession>A0A498C5V7</accession>
<dbReference type="Gene3D" id="3.40.50.300">
    <property type="entry name" value="P-loop containing nucleotide triphosphate hydrolases"/>
    <property type="match status" value="2"/>
</dbReference>
<feature type="domain" description="SMC hinge" evidence="8">
    <location>
        <begin position="525"/>
        <end position="617"/>
    </location>
</feature>
<dbReference type="NCBIfam" id="TIGR02168">
    <property type="entry name" value="SMC_prok_B"/>
    <property type="match status" value="1"/>
</dbReference>
<dbReference type="EMBL" id="RCDA01000001">
    <property type="protein sequence ID" value="RLK51042.1"/>
    <property type="molecule type" value="Genomic_DNA"/>
</dbReference>
<organism evidence="9 10">
    <name type="scientific">Alkalispirillum mobile</name>
    <dbReference type="NCBI Taxonomy" id="85925"/>
    <lineage>
        <taxon>Bacteria</taxon>
        <taxon>Pseudomonadati</taxon>
        <taxon>Pseudomonadota</taxon>
        <taxon>Gammaproteobacteria</taxon>
        <taxon>Chromatiales</taxon>
        <taxon>Ectothiorhodospiraceae</taxon>
        <taxon>Alkalispirillum</taxon>
    </lineage>
</organism>
<dbReference type="GO" id="GO:0003677">
    <property type="term" value="F:DNA binding"/>
    <property type="evidence" value="ECO:0007669"/>
    <property type="project" value="UniProtKB-UniRule"/>
</dbReference>
<evidence type="ECO:0000259" key="7">
    <source>
        <dbReference type="Pfam" id="PF02463"/>
    </source>
</evidence>
<dbReference type="HAMAP" id="MF_01894">
    <property type="entry name" value="Smc_prok"/>
    <property type="match status" value="1"/>
</dbReference>
<dbReference type="OrthoDB" id="9808768at2"/>
<dbReference type="GO" id="GO:0005524">
    <property type="term" value="F:ATP binding"/>
    <property type="evidence" value="ECO:0007669"/>
    <property type="project" value="UniProtKB-UniRule"/>
</dbReference>
<evidence type="ECO:0000256" key="6">
    <source>
        <dbReference type="HAMAP-Rule" id="MF_01894"/>
    </source>
</evidence>
<reference evidence="9 10" key="1">
    <citation type="submission" date="2018-10" db="EMBL/GenBank/DDBJ databases">
        <title>Genomic Encyclopedia of Type Strains, Phase IV (KMG-IV): sequencing the most valuable type-strain genomes for metagenomic binning, comparative biology and taxonomic classification.</title>
        <authorList>
            <person name="Goeker M."/>
        </authorList>
    </citation>
    <scope>NUCLEOTIDE SEQUENCE [LARGE SCALE GENOMIC DNA]</scope>
    <source>
        <strain evidence="9 10">DSM 12769</strain>
    </source>
</reference>
<dbReference type="PANTHER" id="PTHR43977">
    <property type="entry name" value="STRUCTURAL MAINTENANCE OF CHROMOSOMES PROTEIN 3"/>
    <property type="match status" value="1"/>
</dbReference>
<dbReference type="GO" id="GO:0030261">
    <property type="term" value="P:chromosome condensation"/>
    <property type="evidence" value="ECO:0007669"/>
    <property type="project" value="InterPro"/>
</dbReference>
<dbReference type="PIRSF" id="PIRSF005719">
    <property type="entry name" value="SMC"/>
    <property type="match status" value="1"/>
</dbReference>
<evidence type="ECO:0000256" key="4">
    <source>
        <dbReference type="ARBA" id="ARBA00023054"/>
    </source>
</evidence>
<comment type="subunit">
    <text evidence="6">Homodimer.</text>
</comment>
<keyword evidence="4 6" id="KW-0175">Coiled coil</keyword>
<feature type="domain" description="RecF/RecN/SMC N-terminal" evidence="7">
    <location>
        <begin position="3"/>
        <end position="1151"/>
    </location>
</feature>
<dbReference type="InterPro" id="IPR011890">
    <property type="entry name" value="SMC_prok"/>
</dbReference>
<keyword evidence="3 6" id="KW-0067">ATP-binding</keyword>
<keyword evidence="2 6" id="KW-0547">Nucleotide-binding</keyword>
<feature type="coiled-coil region" evidence="6">
    <location>
        <begin position="314"/>
        <end position="500"/>
    </location>
</feature>
<evidence type="ECO:0000256" key="1">
    <source>
        <dbReference type="ARBA" id="ARBA00022490"/>
    </source>
</evidence>
<dbReference type="CDD" id="cd03278">
    <property type="entry name" value="ABC_SMC_barmotin"/>
    <property type="match status" value="2"/>
</dbReference>
<keyword evidence="10" id="KW-1185">Reference proteome</keyword>
<feature type="coiled-coil region" evidence="6">
    <location>
        <begin position="661"/>
        <end position="912"/>
    </location>
</feature>
<dbReference type="GO" id="GO:0005694">
    <property type="term" value="C:chromosome"/>
    <property type="evidence" value="ECO:0007669"/>
    <property type="project" value="InterPro"/>
</dbReference>
<proteinExistence type="inferred from homology"/>
<evidence type="ECO:0000256" key="3">
    <source>
        <dbReference type="ARBA" id="ARBA00022840"/>
    </source>
</evidence>
<dbReference type="GO" id="GO:0007059">
    <property type="term" value="P:chromosome segregation"/>
    <property type="evidence" value="ECO:0007669"/>
    <property type="project" value="UniProtKB-UniRule"/>
</dbReference>
<feature type="binding site" evidence="6">
    <location>
        <begin position="32"/>
        <end position="39"/>
    </location>
    <ligand>
        <name>ATP</name>
        <dbReference type="ChEBI" id="CHEBI:30616"/>
    </ligand>
</feature>
<comment type="domain">
    <text evidence="6">Contains large globular domains required for ATP hydrolysis at each terminus and a third globular domain forming a flexible hinge near the middle of the molecule. These domains are separated by coiled-coil structures.</text>
</comment>
<dbReference type="InterPro" id="IPR036277">
    <property type="entry name" value="SMC_hinge_sf"/>
</dbReference>
<evidence type="ECO:0000256" key="2">
    <source>
        <dbReference type="ARBA" id="ARBA00022741"/>
    </source>
</evidence>
<dbReference type="InterPro" id="IPR027417">
    <property type="entry name" value="P-loop_NTPase"/>
</dbReference>
<comment type="subcellular location">
    <subcellularLocation>
        <location evidence="6">Cytoplasm</location>
    </subcellularLocation>
</comment>
<gene>
    <name evidence="6" type="primary">smc</name>
    <name evidence="9" type="ORF">DFR31_0956</name>
</gene>
<dbReference type="InterPro" id="IPR024704">
    <property type="entry name" value="SMC"/>
</dbReference>
<dbReference type="Proteomes" id="UP000275461">
    <property type="component" value="Unassembled WGS sequence"/>
</dbReference>
<comment type="caution">
    <text evidence="9">The sequence shown here is derived from an EMBL/GenBank/DDBJ whole genome shotgun (WGS) entry which is preliminary data.</text>
</comment>
<dbReference type="InterPro" id="IPR010935">
    <property type="entry name" value="SMC_hinge"/>
</dbReference>
<dbReference type="Pfam" id="PF02463">
    <property type="entry name" value="SMC_N"/>
    <property type="match status" value="1"/>
</dbReference>
<keyword evidence="5 6" id="KW-0238">DNA-binding</keyword>
<feature type="coiled-coil region" evidence="6">
    <location>
        <begin position="170"/>
        <end position="238"/>
    </location>
</feature>
<dbReference type="Pfam" id="PF06470">
    <property type="entry name" value="SMC_hinge"/>
    <property type="match status" value="1"/>
</dbReference>
<dbReference type="GO" id="GO:0016887">
    <property type="term" value="F:ATP hydrolysis activity"/>
    <property type="evidence" value="ECO:0007669"/>
    <property type="project" value="InterPro"/>
</dbReference>
<dbReference type="GO" id="GO:0006260">
    <property type="term" value="P:DNA replication"/>
    <property type="evidence" value="ECO:0007669"/>
    <property type="project" value="UniProtKB-UniRule"/>
</dbReference>
<comment type="function">
    <text evidence="6">Required for chromosome condensation and partitioning.</text>
</comment>